<keyword evidence="4" id="KW-0413">Isomerase</keyword>
<name>A0ABD3B0E7_9GENT</name>
<evidence type="ECO:0000313" key="8">
    <source>
        <dbReference type="Proteomes" id="UP001630127"/>
    </source>
</evidence>
<dbReference type="PANTHER" id="PTHR43811:SF48">
    <property type="entry name" value="PEPTIDYL-PROLYL CIS-TRANS ISOMERASE FKBP43"/>
    <property type="match status" value="1"/>
</dbReference>
<dbReference type="Proteomes" id="UP001630127">
    <property type="component" value="Unassembled WGS sequence"/>
</dbReference>
<evidence type="ECO:0000313" key="7">
    <source>
        <dbReference type="EMBL" id="KAL3536948.1"/>
    </source>
</evidence>
<dbReference type="InterPro" id="IPR041232">
    <property type="entry name" value="NPL"/>
</dbReference>
<protein>
    <recommendedName>
        <fullName evidence="2">peptidylprolyl isomerase</fullName>
        <ecNumber evidence="2">5.2.1.8</ecNumber>
    </recommendedName>
</protein>
<gene>
    <name evidence="7" type="ORF">ACH5RR_000314</name>
</gene>
<keyword evidence="3" id="KW-0697">Rotamase</keyword>
<evidence type="ECO:0000256" key="1">
    <source>
        <dbReference type="ARBA" id="ARBA00000971"/>
    </source>
</evidence>
<dbReference type="Gene3D" id="2.60.120.340">
    <property type="entry name" value="Nucleoplasmin core domain"/>
    <property type="match status" value="1"/>
</dbReference>
<evidence type="ECO:0000256" key="3">
    <source>
        <dbReference type="ARBA" id="ARBA00023110"/>
    </source>
</evidence>
<dbReference type="GO" id="GO:0003755">
    <property type="term" value="F:peptidyl-prolyl cis-trans isomerase activity"/>
    <property type="evidence" value="ECO:0007669"/>
    <property type="project" value="UniProtKB-KW"/>
</dbReference>
<dbReference type="Pfam" id="PF17800">
    <property type="entry name" value="NPL"/>
    <property type="match status" value="1"/>
</dbReference>
<accession>A0ABD3B0E7</accession>
<keyword evidence="8" id="KW-1185">Reference proteome</keyword>
<feature type="domain" description="Nucleoplasmin-like" evidence="6">
    <location>
        <begin position="3"/>
        <end position="95"/>
    </location>
</feature>
<proteinExistence type="predicted"/>
<feature type="region of interest" description="Disordered" evidence="5">
    <location>
        <begin position="293"/>
        <end position="312"/>
    </location>
</feature>
<comment type="caution">
    <text evidence="7">The sequence shown here is derived from an EMBL/GenBank/DDBJ whole genome shotgun (WGS) entry which is preliminary data.</text>
</comment>
<dbReference type="EC" id="5.2.1.8" evidence="2"/>
<evidence type="ECO:0000259" key="6">
    <source>
        <dbReference type="Pfam" id="PF17800"/>
    </source>
</evidence>
<dbReference type="EMBL" id="JBJUIK010000001">
    <property type="protein sequence ID" value="KAL3536948.1"/>
    <property type="molecule type" value="Genomic_DNA"/>
</dbReference>
<evidence type="ECO:0000256" key="5">
    <source>
        <dbReference type="SAM" id="MobiDB-lite"/>
    </source>
</evidence>
<organism evidence="7 8">
    <name type="scientific">Cinchona calisaya</name>
    <dbReference type="NCBI Taxonomy" id="153742"/>
    <lineage>
        <taxon>Eukaryota</taxon>
        <taxon>Viridiplantae</taxon>
        <taxon>Streptophyta</taxon>
        <taxon>Embryophyta</taxon>
        <taxon>Tracheophyta</taxon>
        <taxon>Spermatophyta</taxon>
        <taxon>Magnoliopsida</taxon>
        <taxon>eudicotyledons</taxon>
        <taxon>Gunneridae</taxon>
        <taxon>Pentapetalae</taxon>
        <taxon>asterids</taxon>
        <taxon>lamiids</taxon>
        <taxon>Gentianales</taxon>
        <taxon>Rubiaceae</taxon>
        <taxon>Cinchonoideae</taxon>
        <taxon>Cinchoneae</taxon>
        <taxon>Cinchona</taxon>
    </lineage>
</organism>
<dbReference type="AlphaFoldDB" id="A0ABD3B0E7"/>
<evidence type="ECO:0000256" key="2">
    <source>
        <dbReference type="ARBA" id="ARBA00013194"/>
    </source>
</evidence>
<reference evidence="7 8" key="1">
    <citation type="submission" date="2024-11" db="EMBL/GenBank/DDBJ databases">
        <title>A near-complete genome assembly of Cinchona calisaya.</title>
        <authorList>
            <person name="Lian D.C."/>
            <person name="Zhao X.W."/>
            <person name="Wei L."/>
        </authorList>
    </citation>
    <scope>NUCLEOTIDE SEQUENCE [LARGE SCALE GENOMIC DNA]</scope>
    <source>
        <tissue evidence="7">Nenye</tissue>
    </source>
</reference>
<evidence type="ECO:0000256" key="4">
    <source>
        <dbReference type="ARBA" id="ARBA00023235"/>
    </source>
</evidence>
<dbReference type="PANTHER" id="PTHR43811">
    <property type="entry name" value="FKBP-TYPE PEPTIDYL-PROLYL CIS-TRANS ISOMERASE FKPA"/>
    <property type="match status" value="1"/>
</dbReference>
<comment type="catalytic activity">
    <reaction evidence="1">
        <text>[protein]-peptidylproline (omega=180) = [protein]-peptidylproline (omega=0)</text>
        <dbReference type="Rhea" id="RHEA:16237"/>
        <dbReference type="Rhea" id="RHEA-COMP:10747"/>
        <dbReference type="Rhea" id="RHEA-COMP:10748"/>
        <dbReference type="ChEBI" id="CHEBI:83833"/>
        <dbReference type="ChEBI" id="CHEBI:83834"/>
        <dbReference type="EC" id="5.2.1.8"/>
    </reaction>
</comment>
<feature type="compositionally biased region" description="Basic and acidic residues" evidence="5">
    <location>
        <begin position="293"/>
        <end position="304"/>
    </location>
</feature>
<sequence length="354" mass="39962">MAFWGIEVILGNPVAHSFDKVRRRLRISRVTLGIGSAIQKSLVQYNVGNKSPVFLCALLSDKTELCHLDLEFEEADDVFFSVIVPGSVFLPGYYVSNDPLLDLNSDTESYGEDIVNRETDESGHHGNEDDFEDCFIDYDDEEMLDKEMIREREGCKRIKWKKIQIIDSDDLSTSQENEDDDNQLLYVTAERSDNKADCGNSGHVLKVKANAITDKELKSELRLVNITSSKRKWKEQSDDAKTLEGSISNRMKVLKQDKVEPVEAKADKKHQEIQTWAVWLMDINLRNQRKIEEAKSQENKENSKTSESLLSANVTRNPSISCQVGTLSNGLVVEELALCDQDGKIAALGKKVKV</sequence>